<name>A0A9X0DBU2_9CNID</name>
<accession>A0A9X0DBU2</accession>
<organism evidence="2 3">
    <name type="scientific">Desmophyllum pertusum</name>
    <dbReference type="NCBI Taxonomy" id="174260"/>
    <lineage>
        <taxon>Eukaryota</taxon>
        <taxon>Metazoa</taxon>
        <taxon>Cnidaria</taxon>
        <taxon>Anthozoa</taxon>
        <taxon>Hexacorallia</taxon>
        <taxon>Scleractinia</taxon>
        <taxon>Caryophylliina</taxon>
        <taxon>Caryophylliidae</taxon>
        <taxon>Desmophyllum</taxon>
    </lineage>
</organism>
<evidence type="ECO:0000256" key="1">
    <source>
        <dbReference type="SAM" id="SignalP"/>
    </source>
</evidence>
<evidence type="ECO:0008006" key="4">
    <source>
        <dbReference type="Google" id="ProtNLM"/>
    </source>
</evidence>
<feature type="signal peptide" evidence="1">
    <location>
        <begin position="1"/>
        <end position="25"/>
    </location>
</feature>
<evidence type="ECO:0000313" key="2">
    <source>
        <dbReference type="EMBL" id="KAJ7393926.1"/>
    </source>
</evidence>
<keyword evidence="3" id="KW-1185">Reference proteome</keyword>
<protein>
    <recommendedName>
        <fullName evidence="4">Prealbumin-like fold domain-containing protein</fullName>
    </recommendedName>
</protein>
<evidence type="ECO:0000313" key="3">
    <source>
        <dbReference type="Proteomes" id="UP001163046"/>
    </source>
</evidence>
<reference evidence="2" key="1">
    <citation type="submission" date="2023-01" db="EMBL/GenBank/DDBJ databases">
        <title>Genome assembly of the deep-sea coral Lophelia pertusa.</title>
        <authorList>
            <person name="Herrera S."/>
            <person name="Cordes E."/>
        </authorList>
    </citation>
    <scope>NUCLEOTIDE SEQUENCE</scope>
    <source>
        <strain evidence="2">USNM1676648</strain>
        <tissue evidence="2">Polyp</tissue>
    </source>
</reference>
<proteinExistence type="predicted"/>
<dbReference type="SUPFAM" id="SSF49478">
    <property type="entry name" value="Cna protein B-type domain"/>
    <property type="match status" value="1"/>
</dbReference>
<sequence length="366" mass="41367">MRKMISKHPFFVLLIIASTFREVHSISIKCQVKDATQGVQWAAVPGAECMLLSNAGIFLRTAKSLTNSYGIAIIEEVQPGYYQVRTSRIGYYTLNEDLTIASTTEKHVMIHQDMVISPRLSLRGTDDMYRIVLTWGRSPKDLDSYLMTPWPRDSDCQSGMVFYDGKKCQQGSQTIDLDVDATDMYGPETITMRALQSETFGYYVHIYTNGICWDKISANVKIYQASTGGLLHNIKQPGCSENRFGYDITNCSRYWHVFDFDASTAKFKIYQNKLMHSAPILPKKSIVNPNCSCLVKHDISSDDVISSAEKISVTAEDLMVDELCVNEMKNIYDNSMKKNIRLNPSDLVDKLAMFISGQIEERDALV</sequence>
<dbReference type="Proteomes" id="UP001163046">
    <property type="component" value="Unassembled WGS sequence"/>
</dbReference>
<dbReference type="OrthoDB" id="5946879at2759"/>
<dbReference type="AlphaFoldDB" id="A0A9X0DBU2"/>
<comment type="caution">
    <text evidence="2">The sequence shown here is derived from an EMBL/GenBank/DDBJ whole genome shotgun (WGS) entry which is preliminary data.</text>
</comment>
<keyword evidence="1" id="KW-0732">Signal</keyword>
<feature type="chain" id="PRO_5040784566" description="Prealbumin-like fold domain-containing protein" evidence="1">
    <location>
        <begin position="26"/>
        <end position="366"/>
    </location>
</feature>
<gene>
    <name evidence="2" type="ORF">OS493_003595</name>
</gene>
<dbReference type="EMBL" id="MU825397">
    <property type="protein sequence ID" value="KAJ7393926.1"/>
    <property type="molecule type" value="Genomic_DNA"/>
</dbReference>